<dbReference type="Proteomes" id="UP000815325">
    <property type="component" value="Unassembled WGS sequence"/>
</dbReference>
<comment type="caution">
    <text evidence="1">The sequence shown here is derived from an EMBL/GenBank/DDBJ whole genome shotgun (WGS) entry which is preliminary data.</text>
</comment>
<dbReference type="EMBL" id="MU069853">
    <property type="protein sequence ID" value="KAF5832733.1"/>
    <property type="molecule type" value="Genomic_DNA"/>
</dbReference>
<name>A0ABQ7GDQ8_DUNSA</name>
<protein>
    <recommendedName>
        <fullName evidence="3">Encoded protein</fullName>
    </recommendedName>
</protein>
<evidence type="ECO:0000313" key="2">
    <source>
        <dbReference type="Proteomes" id="UP000815325"/>
    </source>
</evidence>
<proteinExistence type="predicted"/>
<reference evidence="1" key="1">
    <citation type="submission" date="2017-08" db="EMBL/GenBank/DDBJ databases">
        <authorList>
            <person name="Polle J.E."/>
            <person name="Barry K."/>
            <person name="Cushman J."/>
            <person name="Schmutz J."/>
            <person name="Tran D."/>
            <person name="Hathwaick L.T."/>
            <person name="Yim W.C."/>
            <person name="Jenkins J."/>
            <person name="Mckie-Krisberg Z.M."/>
            <person name="Prochnik S."/>
            <person name="Lindquist E."/>
            <person name="Dockter R.B."/>
            <person name="Adam C."/>
            <person name="Molina H."/>
            <person name="Bunkerborg J."/>
            <person name="Jin E."/>
            <person name="Buchheim M."/>
            <person name="Magnuson J."/>
        </authorList>
    </citation>
    <scope>NUCLEOTIDE SEQUENCE</scope>
    <source>
        <strain evidence="1">CCAP 19/18</strain>
    </source>
</reference>
<organism evidence="1 2">
    <name type="scientific">Dunaliella salina</name>
    <name type="common">Green alga</name>
    <name type="synonym">Protococcus salinus</name>
    <dbReference type="NCBI Taxonomy" id="3046"/>
    <lineage>
        <taxon>Eukaryota</taxon>
        <taxon>Viridiplantae</taxon>
        <taxon>Chlorophyta</taxon>
        <taxon>core chlorophytes</taxon>
        <taxon>Chlorophyceae</taxon>
        <taxon>CS clade</taxon>
        <taxon>Chlamydomonadales</taxon>
        <taxon>Dunaliellaceae</taxon>
        <taxon>Dunaliella</taxon>
    </lineage>
</organism>
<accession>A0ABQ7GDQ8</accession>
<evidence type="ECO:0008006" key="3">
    <source>
        <dbReference type="Google" id="ProtNLM"/>
    </source>
</evidence>
<keyword evidence="2" id="KW-1185">Reference proteome</keyword>
<gene>
    <name evidence="1" type="ORF">DUNSADRAFT_11283</name>
</gene>
<sequence length="100" mass="10880">MVLWVWLHHTRGHKRLEERKGPSADACDCYTIPLCVMLTSSGLQVGWSLVDGQVYGTASEFLLQTSAARTCKPASNWFPCGWAALDGLSAAVCLHASVRS</sequence>
<evidence type="ECO:0000313" key="1">
    <source>
        <dbReference type="EMBL" id="KAF5832733.1"/>
    </source>
</evidence>